<keyword evidence="10" id="KW-1185">Reference proteome</keyword>
<keyword evidence="2" id="KW-0813">Transport</keyword>
<dbReference type="PANTHER" id="PTHR24075">
    <property type="entry name" value="SEC63 DOMAIN-CONTAINING"/>
    <property type="match status" value="1"/>
</dbReference>
<evidence type="ECO:0000256" key="4">
    <source>
        <dbReference type="ARBA" id="ARBA00022927"/>
    </source>
</evidence>
<dbReference type="SUPFAM" id="SSF158702">
    <property type="entry name" value="Sec63 N-terminal domain-like"/>
    <property type="match status" value="1"/>
</dbReference>
<dbReference type="GeneID" id="90540412"/>
<evidence type="ECO:0000259" key="8">
    <source>
        <dbReference type="PROSITE" id="PS50076"/>
    </source>
</evidence>
<dbReference type="Gene3D" id="1.10.3380.10">
    <property type="entry name" value="Sec63 N-terminal domain-like domain"/>
    <property type="match status" value="1"/>
</dbReference>
<reference evidence="9" key="1">
    <citation type="journal article" date="2024" name="BMC Genomics">
        <title>Functional annotation of a divergent genome using sequence and structure-based similarity.</title>
        <authorList>
            <person name="Svedberg D."/>
            <person name="Winiger R.R."/>
            <person name="Berg A."/>
            <person name="Sharma H."/>
            <person name="Tellgren-Roth C."/>
            <person name="Debrunner-Vossbrinck B.A."/>
            <person name="Vossbrinck C.R."/>
            <person name="Barandun J."/>
        </authorList>
    </citation>
    <scope>NUCLEOTIDE SEQUENCE</scope>
    <source>
        <strain evidence="9">Illinois isolate</strain>
    </source>
</reference>
<evidence type="ECO:0000256" key="2">
    <source>
        <dbReference type="ARBA" id="ARBA00022448"/>
    </source>
</evidence>
<comment type="subcellular location">
    <subcellularLocation>
        <location evidence="1">Endomembrane system</location>
        <topology evidence="1">Multi-pass membrane protein</topology>
    </subcellularLocation>
</comment>
<dbReference type="Proteomes" id="UP001334084">
    <property type="component" value="Chromosome 2"/>
</dbReference>
<gene>
    <name evidence="9" type="ORF">VNE69_02122</name>
</gene>
<dbReference type="GO" id="GO:0006614">
    <property type="term" value="P:SRP-dependent cotranslational protein targeting to membrane"/>
    <property type="evidence" value="ECO:0007669"/>
    <property type="project" value="TreeGrafter"/>
</dbReference>
<sequence>MSYKYQYDESGLASSYLALSFILPITLYFSYKFFFKKNISRLSCKCVSCKNLPKERNFFGNFSLIFLWILVSILLKNVLVIKLDLKRDFDPFEILGIDINTNPKLIKKKMVKMMLKYNVDRCPENKKKEYEEKIIEISKAYNIVKDKNTFAKWLNNESKSGEIMAIPDVIMKNATLAFIIYCLILGLCLPNYAYRKWKNIKTKNSLGVQFDSMECFINFINEDLKKKCDIKNLLVILTKSKEFSTKKFSSNAKNIKSNIEYNFGYPLPDVKNLNEGFLVLMDHLFRLNECKEKDLDFIKTHSLILIDGMKCVAITKGYTEIYKKLFTLQAMILQSVFDEEYFLLQYPHVKFSDLFLKKISGQKVDVQEALSNLLSGQELKDALLVHENIKKIVVKEFSAATQNTGNLNDASDVEDEDKEDLIVKKEKIKNFNTFKIENKSLVTIKVRLDILNKSKIEKCVHTYNIKERSLCTWSVFLTVDNILHKNIEVIDEKNLKDVMFTFDAPADKISSEVKLYIMNGQYLRNNVEETIILKYY</sequence>
<dbReference type="GO" id="GO:0031207">
    <property type="term" value="C:Sec62/Sec63 complex"/>
    <property type="evidence" value="ECO:0007669"/>
    <property type="project" value="TreeGrafter"/>
</dbReference>
<evidence type="ECO:0000313" key="9">
    <source>
        <dbReference type="EMBL" id="WUR02597.1"/>
    </source>
</evidence>
<dbReference type="KEGG" id="vnx:VNE69_02122"/>
<protein>
    <submittedName>
        <fullName evidence="9">Protein transport protein SEC63</fullName>
    </submittedName>
</protein>
<dbReference type="InterPro" id="IPR004179">
    <property type="entry name" value="Sec63-dom"/>
</dbReference>
<dbReference type="SMART" id="SM00271">
    <property type="entry name" value="DnaJ"/>
    <property type="match status" value="1"/>
</dbReference>
<keyword evidence="6 7" id="KW-0472">Membrane</keyword>
<dbReference type="SUPFAM" id="SSF46565">
    <property type="entry name" value="Chaperone J-domain"/>
    <property type="match status" value="1"/>
</dbReference>
<dbReference type="GO" id="GO:0003723">
    <property type="term" value="F:RNA binding"/>
    <property type="evidence" value="ECO:0007669"/>
    <property type="project" value="TreeGrafter"/>
</dbReference>
<evidence type="ECO:0000256" key="5">
    <source>
        <dbReference type="ARBA" id="ARBA00022989"/>
    </source>
</evidence>
<feature type="transmembrane region" description="Helical" evidence="7">
    <location>
        <begin position="12"/>
        <end position="31"/>
    </location>
</feature>
<dbReference type="PANTHER" id="PTHR24075:SF0">
    <property type="entry name" value="TRANSLOCATION PROTEIN SEC63 HOMOLOG"/>
    <property type="match status" value="1"/>
</dbReference>
<dbReference type="GO" id="GO:0008320">
    <property type="term" value="F:protein transmembrane transporter activity"/>
    <property type="evidence" value="ECO:0007669"/>
    <property type="project" value="TreeGrafter"/>
</dbReference>
<dbReference type="Gene3D" id="1.10.287.110">
    <property type="entry name" value="DnaJ domain"/>
    <property type="match status" value="1"/>
</dbReference>
<dbReference type="InterPro" id="IPR036869">
    <property type="entry name" value="J_dom_sf"/>
</dbReference>
<evidence type="ECO:0000256" key="1">
    <source>
        <dbReference type="ARBA" id="ARBA00004127"/>
    </source>
</evidence>
<accession>A0AAX4J9L9</accession>
<evidence type="ECO:0000256" key="6">
    <source>
        <dbReference type="ARBA" id="ARBA00023136"/>
    </source>
</evidence>
<dbReference type="RefSeq" id="XP_065328742.1">
    <property type="nucleotide sequence ID" value="XM_065472670.1"/>
</dbReference>
<keyword evidence="3 7" id="KW-0812">Transmembrane</keyword>
<name>A0AAX4J9L9_9MICR</name>
<keyword evidence="5 7" id="KW-1133">Transmembrane helix</keyword>
<feature type="transmembrane region" description="Helical" evidence="7">
    <location>
        <begin position="174"/>
        <end position="194"/>
    </location>
</feature>
<dbReference type="GO" id="GO:0006620">
    <property type="term" value="P:post-translational protein targeting to endoplasmic reticulum membrane"/>
    <property type="evidence" value="ECO:0007669"/>
    <property type="project" value="TreeGrafter"/>
</dbReference>
<dbReference type="InterPro" id="IPR001623">
    <property type="entry name" value="DnaJ_domain"/>
</dbReference>
<feature type="transmembrane region" description="Helical" evidence="7">
    <location>
        <begin position="58"/>
        <end position="81"/>
    </location>
</feature>
<organism evidence="9 10">
    <name type="scientific">Vairimorpha necatrix</name>
    <dbReference type="NCBI Taxonomy" id="6039"/>
    <lineage>
        <taxon>Eukaryota</taxon>
        <taxon>Fungi</taxon>
        <taxon>Fungi incertae sedis</taxon>
        <taxon>Microsporidia</taxon>
        <taxon>Nosematidae</taxon>
        <taxon>Vairimorpha</taxon>
    </lineage>
</organism>
<dbReference type="Pfam" id="PF00226">
    <property type="entry name" value="DnaJ"/>
    <property type="match status" value="1"/>
</dbReference>
<proteinExistence type="predicted"/>
<dbReference type="PROSITE" id="PS50076">
    <property type="entry name" value="DNAJ_2"/>
    <property type="match status" value="1"/>
</dbReference>
<feature type="domain" description="J" evidence="8">
    <location>
        <begin position="90"/>
        <end position="149"/>
    </location>
</feature>
<dbReference type="EMBL" id="CP142727">
    <property type="protein sequence ID" value="WUR02597.1"/>
    <property type="molecule type" value="Genomic_DNA"/>
</dbReference>
<evidence type="ECO:0000313" key="10">
    <source>
        <dbReference type="Proteomes" id="UP001334084"/>
    </source>
</evidence>
<keyword evidence="4" id="KW-0653">Protein transport</keyword>
<dbReference type="Pfam" id="PF02889">
    <property type="entry name" value="Sec63"/>
    <property type="match status" value="1"/>
</dbReference>
<dbReference type="AlphaFoldDB" id="A0AAX4J9L9"/>
<evidence type="ECO:0000256" key="7">
    <source>
        <dbReference type="SAM" id="Phobius"/>
    </source>
</evidence>
<evidence type="ECO:0000256" key="3">
    <source>
        <dbReference type="ARBA" id="ARBA00022692"/>
    </source>
</evidence>